<comment type="caution">
    <text evidence="2">The sequence shown here is derived from an EMBL/GenBank/DDBJ whole genome shotgun (WGS) entry which is preliminary data.</text>
</comment>
<feature type="region of interest" description="Disordered" evidence="1">
    <location>
        <begin position="428"/>
        <end position="482"/>
    </location>
</feature>
<dbReference type="Proteomes" id="UP000076580">
    <property type="component" value="Chromosome 03"/>
</dbReference>
<accession>A0A151GD27</accession>
<feature type="compositionally biased region" description="Low complexity" evidence="1">
    <location>
        <begin position="136"/>
        <end position="156"/>
    </location>
</feature>
<evidence type="ECO:0000313" key="3">
    <source>
        <dbReference type="Proteomes" id="UP000076580"/>
    </source>
</evidence>
<sequence>MLLGEGYPVEGGGGHATARDREEEEEAGLASHCFGGKGNRKRVAARQASRQLLCRAPPSPTAWGPHSMIIWPVDFFICARAEERCSMLGPPCLFNLVPAARLQRRADAGSSRIQLNLRLWERRSGRRLGGVRGRQSRASGRARSSSDDGISSRDIAPQQSVRDRSKPQTSAPAAPESSALPGGSQRGLGATEGAVRQPCDGDVGDEANVSVARHTHGGGDDDGDERMKYHHARISPRQPFGGKGTEAGHQGEAPGPDRQPLTEAPSFLGRRGVAMMGQERSVARHELDVATDGPPPPSEARSCRIGHGWRAPKEAARPSKLGGRQAHHLCRLAAPRSVPSRAAVMSDVISRWERRMARRSTKQANDVVPAASAMCSCLEHTATSSASCTTRRDVAADENRPRHAYRCRTGHRLLSPWTVMELACLTRKGGPSKDSDPGPLGSGTVDEACTSQSLQTSPPDMIGSTGCHDSPRQRVRPDDADEEVAVRVWTHV</sequence>
<reference evidence="2 3" key="1">
    <citation type="journal article" date="2016" name="Sci. Rep.">
        <title>Insights into Adaptations to a Near-Obligate Nematode Endoparasitic Lifestyle from the Finished Genome of Drechmeria coniospora.</title>
        <authorList>
            <person name="Zhang L."/>
            <person name="Zhou Z."/>
            <person name="Guo Q."/>
            <person name="Fokkens L."/>
            <person name="Miskei M."/>
            <person name="Pocsi I."/>
            <person name="Zhang W."/>
            <person name="Chen M."/>
            <person name="Wang L."/>
            <person name="Sun Y."/>
            <person name="Donzelli B.G."/>
            <person name="Gibson D.M."/>
            <person name="Nelson D.R."/>
            <person name="Luo J.G."/>
            <person name="Rep M."/>
            <person name="Liu H."/>
            <person name="Yang S."/>
            <person name="Wang J."/>
            <person name="Krasnoff S.B."/>
            <person name="Xu Y."/>
            <person name="Molnar I."/>
            <person name="Lin M."/>
        </authorList>
    </citation>
    <scope>NUCLEOTIDE SEQUENCE [LARGE SCALE GENOMIC DNA]</scope>
    <source>
        <strain evidence="2 3">ARSEF 6962</strain>
    </source>
</reference>
<evidence type="ECO:0000313" key="2">
    <source>
        <dbReference type="EMBL" id="KYK55008.1"/>
    </source>
</evidence>
<keyword evidence="3" id="KW-1185">Reference proteome</keyword>
<feature type="compositionally biased region" description="Basic and acidic residues" evidence="1">
    <location>
        <begin position="469"/>
        <end position="478"/>
    </location>
</feature>
<proteinExistence type="predicted"/>
<feature type="region of interest" description="Disordered" evidence="1">
    <location>
        <begin position="1"/>
        <end position="26"/>
    </location>
</feature>
<dbReference type="EMBL" id="LAYC01000003">
    <property type="protein sequence ID" value="KYK55008.1"/>
    <property type="molecule type" value="Genomic_DNA"/>
</dbReference>
<feature type="region of interest" description="Disordered" evidence="1">
    <location>
        <begin position="128"/>
        <end position="205"/>
    </location>
</feature>
<name>A0A151GD27_DRECN</name>
<evidence type="ECO:0000256" key="1">
    <source>
        <dbReference type="SAM" id="MobiDB-lite"/>
    </source>
</evidence>
<feature type="compositionally biased region" description="Low complexity" evidence="1">
    <location>
        <begin position="167"/>
        <end position="183"/>
    </location>
</feature>
<dbReference type="AlphaFoldDB" id="A0A151GD27"/>
<organism evidence="2 3">
    <name type="scientific">Drechmeria coniospora</name>
    <name type="common">Nematophagous fungus</name>
    <name type="synonym">Meria coniospora</name>
    <dbReference type="NCBI Taxonomy" id="98403"/>
    <lineage>
        <taxon>Eukaryota</taxon>
        <taxon>Fungi</taxon>
        <taxon>Dikarya</taxon>
        <taxon>Ascomycota</taxon>
        <taxon>Pezizomycotina</taxon>
        <taxon>Sordariomycetes</taxon>
        <taxon>Hypocreomycetidae</taxon>
        <taxon>Hypocreales</taxon>
        <taxon>Ophiocordycipitaceae</taxon>
        <taxon>Drechmeria</taxon>
    </lineage>
</organism>
<protein>
    <submittedName>
        <fullName evidence="2">Uncharacterized protein</fullName>
    </submittedName>
</protein>
<feature type="compositionally biased region" description="Polar residues" evidence="1">
    <location>
        <begin position="449"/>
        <end position="458"/>
    </location>
</feature>
<dbReference type="GeneID" id="63719612"/>
<gene>
    <name evidence="2" type="ORF">DCS_06969</name>
</gene>
<feature type="region of interest" description="Disordered" evidence="1">
    <location>
        <begin position="233"/>
        <end position="262"/>
    </location>
</feature>
<dbReference type="InParanoid" id="A0A151GD27"/>
<dbReference type="RefSeq" id="XP_040654360.1">
    <property type="nucleotide sequence ID" value="XM_040804256.1"/>
</dbReference>